<dbReference type="NCBIfam" id="NF003996">
    <property type="entry name" value="PRK05472.2-5"/>
    <property type="match status" value="1"/>
</dbReference>
<comment type="subunit">
    <text evidence="7">Homodimer.</text>
</comment>
<keyword evidence="5 7" id="KW-0238">DNA-binding</keyword>
<evidence type="ECO:0000256" key="3">
    <source>
        <dbReference type="ARBA" id="ARBA00023015"/>
    </source>
</evidence>
<dbReference type="GO" id="GO:0045892">
    <property type="term" value="P:negative regulation of DNA-templated transcription"/>
    <property type="evidence" value="ECO:0007669"/>
    <property type="project" value="InterPro"/>
</dbReference>
<dbReference type="GO" id="GO:0003677">
    <property type="term" value="F:DNA binding"/>
    <property type="evidence" value="ECO:0007669"/>
    <property type="project" value="UniProtKB-UniRule"/>
</dbReference>
<evidence type="ECO:0000313" key="9">
    <source>
        <dbReference type="EMBL" id="KXK66709.1"/>
    </source>
</evidence>
<dbReference type="SUPFAM" id="SSF46785">
    <property type="entry name" value="Winged helix' DNA-binding domain"/>
    <property type="match status" value="1"/>
</dbReference>
<dbReference type="SUPFAM" id="SSF51735">
    <property type="entry name" value="NAD(P)-binding Rossmann-fold domains"/>
    <property type="match status" value="1"/>
</dbReference>
<dbReference type="HAMAP" id="MF_01131">
    <property type="entry name" value="Rex"/>
    <property type="match status" value="1"/>
</dbReference>
<sequence>MSGQYRDYPKHLIRKLPRYYRYLNEQKQLGREYISSNELALLMGISPSQVRQDFNRFLYNGYHGVGYNVSAILEQITELLDLKTKKNTIIIGAGNLGQSLSNYDELKNCGFEIKAFFDINPKLTGAVINGIKVFDMDKIGEYIEAENIVAAILALPTEGTSEIARKISEYGVTMFLNFNPVFFEFERDVFIENVHIDDNLMMLSYKGAGERNDEK</sequence>
<evidence type="ECO:0000313" key="10">
    <source>
        <dbReference type="Proteomes" id="UP000070366"/>
    </source>
</evidence>
<evidence type="ECO:0000256" key="2">
    <source>
        <dbReference type="ARBA" id="ARBA00022491"/>
    </source>
</evidence>
<keyword evidence="3 7" id="KW-0805">Transcription regulation</keyword>
<dbReference type="KEGG" id="cmiu:B1H56_07395"/>
<dbReference type="InterPro" id="IPR022876">
    <property type="entry name" value="Tscrpt_rep_Rex"/>
</dbReference>
<dbReference type="Pfam" id="PF06971">
    <property type="entry name" value="Put_DNA-bind_N"/>
    <property type="match status" value="1"/>
</dbReference>
<dbReference type="InterPro" id="IPR036291">
    <property type="entry name" value="NAD(P)-bd_dom_sf"/>
</dbReference>
<proteinExistence type="inferred from homology"/>
<dbReference type="SMART" id="SM00881">
    <property type="entry name" value="CoA_binding"/>
    <property type="match status" value="1"/>
</dbReference>
<accession>A0A136Q7V9</accession>
<reference evidence="9 10" key="1">
    <citation type="submission" date="2016-02" db="EMBL/GenBank/DDBJ databases">
        <authorList>
            <person name="Wen L."/>
            <person name="He K."/>
            <person name="Yang H."/>
        </authorList>
    </citation>
    <scope>NUCLEOTIDE SEQUENCE [LARGE SCALE GENOMIC DNA]</scope>
    <source>
        <strain evidence="9 10">DSM 22607</strain>
    </source>
</reference>
<evidence type="ECO:0000256" key="1">
    <source>
        <dbReference type="ARBA" id="ARBA00022490"/>
    </source>
</evidence>
<dbReference type="PATRIC" id="fig|626937.4.peg.393"/>
<dbReference type="OrthoDB" id="9784760at2"/>
<dbReference type="STRING" id="626937.HMPREF3293_00400"/>
<gene>
    <name evidence="7" type="primary">rex</name>
    <name evidence="9" type="ORF">HMPREF3293_00400</name>
</gene>
<dbReference type="InterPro" id="IPR003781">
    <property type="entry name" value="CoA-bd"/>
</dbReference>
<dbReference type="InterPro" id="IPR009718">
    <property type="entry name" value="Rex_DNA-bd_C_dom"/>
</dbReference>
<name>A0A136Q7V9_9FIRM</name>
<evidence type="ECO:0000256" key="6">
    <source>
        <dbReference type="ARBA" id="ARBA00023163"/>
    </source>
</evidence>
<comment type="caution">
    <text evidence="9">The sequence shown here is derived from an EMBL/GenBank/DDBJ whole genome shotgun (WGS) entry which is preliminary data.</text>
</comment>
<evidence type="ECO:0000256" key="4">
    <source>
        <dbReference type="ARBA" id="ARBA00023027"/>
    </source>
</evidence>
<dbReference type="Gene3D" id="1.10.10.10">
    <property type="entry name" value="Winged helix-like DNA-binding domain superfamily/Winged helix DNA-binding domain"/>
    <property type="match status" value="1"/>
</dbReference>
<feature type="domain" description="CoA-binding" evidence="8">
    <location>
        <begin position="82"/>
        <end position="182"/>
    </location>
</feature>
<dbReference type="InterPro" id="IPR036390">
    <property type="entry name" value="WH_DNA-bd_sf"/>
</dbReference>
<keyword evidence="10" id="KW-1185">Reference proteome</keyword>
<comment type="subcellular location">
    <subcellularLocation>
        <location evidence="7">Cytoplasm</location>
    </subcellularLocation>
</comment>
<keyword evidence="1 7" id="KW-0963">Cytoplasm</keyword>
<dbReference type="GO" id="GO:0051775">
    <property type="term" value="P:response to redox state"/>
    <property type="evidence" value="ECO:0007669"/>
    <property type="project" value="InterPro"/>
</dbReference>
<dbReference type="GO" id="GO:0003700">
    <property type="term" value="F:DNA-binding transcription factor activity"/>
    <property type="evidence" value="ECO:0007669"/>
    <property type="project" value="UniProtKB-UniRule"/>
</dbReference>
<dbReference type="NCBIfam" id="NF003994">
    <property type="entry name" value="PRK05472.2-3"/>
    <property type="match status" value="1"/>
</dbReference>
<comment type="similarity">
    <text evidence="7">Belongs to the transcriptional regulatory Rex family.</text>
</comment>
<evidence type="ECO:0000256" key="7">
    <source>
        <dbReference type="HAMAP-Rule" id="MF_01131"/>
    </source>
</evidence>
<dbReference type="InterPro" id="IPR036388">
    <property type="entry name" value="WH-like_DNA-bd_sf"/>
</dbReference>
<organism evidence="9 10">
    <name type="scientific">Christensenella minuta</name>
    <dbReference type="NCBI Taxonomy" id="626937"/>
    <lineage>
        <taxon>Bacteria</taxon>
        <taxon>Bacillati</taxon>
        <taxon>Bacillota</taxon>
        <taxon>Clostridia</taxon>
        <taxon>Christensenellales</taxon>
        <taxon>Christensenellaceae</taxon>
        <taxon>Christensenella</taxon>
    </lineage>
</organism>
<dbReference type="EMBL" id="LSZW01000032">
    <property type="protein sequence ID" value="KXK66709.1"/>
    <property type="molecule type" value="Genomic_DNA"/>
</dbReference>
<protein>
    <recommendedName>
        <fullName evidence="7">Redox-sensing transcriptional repressor Rex</fullName>
    </recommendedName>
</protein>
<dbReference type="GO" id="GO:0005737">
    <property type="term" value="C:cytoplasm"/>
    <property type="evidence" value="ECO:0007669"/>
    <property type="project" value="UniProtKB-SubCell"/>
</dbReference>
<dbReference type="AlphaFoldDB" id="A0A136Q7V9"/>
<dbReference type="PANTHER" id="PTHR35786:SF1">
    <property type="entry name" value="REDOX-SENSING TRANSCRIPTIONAL REPRESSOR REX 1"/>
    <property type="match status" value="1"/>
</dbReference>
<comment type="function">
    <text evidence="7">Modulates transcription in response to changes in cellular NADH/NAD(+) redox state.</text>
</comment>
<feature type="DNA-binding region" description="H-T-H motif" evidence="7">
    <location>
        <begin position="18"/>
        <end position="57"/>
    </location>
</feature>
<dbReference type="Proteomes" id="UP000070366">
    <property type="component" value="Unassembled WGS sequence"/>
</dbReference>
<keyword evidence="4 7" id="KW-0520">NAD</keyword>
<evidence type="ECO:0000256" key="5">
    <source>
        <dbReference type="ARBA" id="ARBA00023125"/>
    </source>
</evidence>
<keyword evidence="6 7" id="KW-0804">Transcription</keyword>
<dbReference type="Gene3D" id="3.40.50.720">
    <property type="entry name" value="NAD(P)-binding Rossmann-like Domain"/>
    <property type="match status" value="1"/>
</dbReference>
<keyword evidence="2 7" id="KW-0678">Repressor</keyword>
<dbReference type="RefSeq" id="WP_066523408.1">
    <property type="nucleotide sequence ID" value="NZ_CABMOF010000018.1"/>
</dbReference>
<dbReference type="PANTHER" id="PTHR35786">
    <property type="entry name" value="REDOX-SENSING TRANSCRIPTIONAL REPRESSOR REX"/>
    <property type="match status" value="1"/>
</dbReference>
<evidence type="ECO:0000259" key="8">
    <source>
        <dbReference type="SMART" id="SM00881"/>
    </source>
</evidence>
<dbReference type="Pfam" id="PF02629">
    <property type="entry name" value="CoA_binding"/>
    <property type="match status" value="1"/>
</dbReference>
<dbReference type="NCBIfam" id="NF003995">
    <property type="entry name" value="PRK05472.2-4"/>
    <property type="match status" value="1"/>
</dbReference>
<feature type="binding site" evidence="7">
    <location>
        <begin position="92"/>
        <end position="97"/>
    </location>
    <ligand>
        <name>NAD(+)</name>
        <dbReference type="ChEBI" id="CHEBI:57540"/>
    </ligand>
</feature>